<feature type="non-terminal residue" evidence="2">
    <location>
        <position position="294"/>
    </location>
</feature>
<dbReference type="AlphaFoldDB" id="A0AAD3RFY8"/>
<proteinExistence type="predicted"/>
<evidence type="ECO:0000256" key="1">
    <source>
        <dbReference type="SAM" id="MobiDB-lite"/>
    </source>
</evidence>
<keyword evidence="3" id="KW-1185">Reference proteome</keyword>
<feature type="region of interest" description="Disordered" evidence="1">
    <location>
        <begin position="80"/>
        <end position="104"/>
    </location>
</feature>
<dbReference type="EMBL" id="BRZM01000100">
    <property type="protein sequence ID" value="GLD66976.1"/>
    <property type="molecule type" value="Genomic_DNA"/>
</dbReference>
<sequence>MVVGLRSGADSYKELVSKKNLFLLGKDIWAEEESRGVRMKKRPCEADVVKPKMAVQAKQTRIKDAARDQVLQNLKTSLSQKRALDTQDDHCSSEDESPQYVHGGKQAKINKAAKRVLLPLASSPSSDDATYIGSPQQHDIDHASDEELGFSSAQRTKLTDDNTDHGMAPGMNEIMSALHDLPEMIKLMRECVECVQALRSSFGGTSSSAMSSSSVYSEIEMHPLAGSTVTVPKRAFLRLNRSRMTIFAQELAVLVFTKEGLAQSTITGKSGRGAPPKTQLDVVKVQAITEAVLL</sequence>
<gene>
    <name evidence="2" type="ORF">AKAME5_001834600</name>
</gene>
<comment type="caution">
    <text evidence="2">The sequence shown here is derived from an EMBL/GenBank/DDBJ whole genome shotgun (WGS) entry which is preliminary data.</text>
</comment>
<accession>A0AAD3RFY8</accession>
<organism evidence="2 3">
    <name type="scientific">Lates japonicus</name>
    <name type="common">Japanese lates</name>
    <dbReference type="NCBI Taxonomy" id="270547"/>
    <lineage>
        <taxon>Eukaryota</taxon>
        <taxon>Metazoa</taxon>
        <taxon>Chordata</taxon>
        <taxon>Craniata</taxon>
        <taxon>Vertebrata</taxon>
        <taxon>Euteleostomi</taxon>
        <taxon>Actinopterygii</taxon>
        <taxon>Neopterygii</taxon>
        <taxon>Teleostei</taxon>
        <taxon>Neoteleostei</taxon>
        <taxon>Acanthomorphata</taxon>
        <taxon>Carangaria</taxon>
        <taxon>Carangaria incertae sedis</taxon>
        <taxon>Centropomidae</taxon>
        <taxon>Lates</taxon>
    </lineage>
</organism>
<feature type="compositionally biased region" description="Basic and acidic residues" evidence="1">
    <location>
        <begin position="82"/>
        <end position="93"/>
    </location>
</feature>
<evidence type="ECO:0000313" key="3">
    <source>
        <dbReference type="Proteomes" id="UP001279410"/>
    </source>
</evidence>
<name>A0AAD3RFY8_LATJO</name>
<reference evidence="2" key="1">
    <citation type="submission" date="2022-08" db="EMBL/GenBank/DDBJ databases">
        <title>Genome sequencing of akame (Lates japonicus).</title>
        <authorList>
            <person name="Hashiguchi Y."/>
            <person name="Takahashi H."/>
        </authorList>
    </citation>
    <scope>NUCLEOTIDE SEQUENCE</scope>
    <source>
        <strain evidence="2">Kochi</strain>
    </source>
</reference>
<dbReference type="Gene3D" id="1.10.10.2590">
    <property type="entry name" value="BEN domain"/>
    <property type="match status" value="1"/>
</dbReference>
<protein>
    <submittedName>
        <fullName evidence="2">Uncharacterized protein</fullName>
    </submittedName>
</protein>
<evidence type="ECO:0000313" key="2">
    <source>
        <dbReference type="EMBL" id="GLD66976.1"/>
    </source>
</evidence>
<dbReference type="Proteomes" id="UP001279410">
    <property type="component" value="Unassembled WGS sequence"/>
</dbReference>